<dbReference type="InterPro" id="IPR011990">
    <property type="entry name" value="TPR-like_helical_dom_sf"/>
</dbReference>
<evidence type="ECO:0000313" key="2">
    <source>
        <dbReference type="Proteomes" id="UP000242972"/>
    </source>
</evidence>
<gene>
    <name evidence="1" type="ORF">C7B46_00090</name>
</gene>
<evidence type="ECO:0000313" key="1">
    <source>
        <dbReference type="EMBL" id="PSR35429.1"/>
    </source>
</evidence>
<dbReference type="InterPro" id="IPR019734">
    <property type="entry name" value="TPR_rpt"/>
</dbReference>
<dbReference type="Proteomes" id="UP000242972">
    <property type="component" value="Unassembled WGS sequence"/>
</dbReference>
<protein>
    <submittedName>
        <fullName evidence="1">Uncharacterized protein</fullName>
    </submittedName>
</protein>
<proteinExistence type="predicted"/>
<reference evidence="1 2" key="1">
    <citation type="journal article" date="2014" name="BMC Genomics">
        <title>Comparison of environmental and isolate Sulfobacillus genomes reveals diverse carbon, sulfur, nitrogen, and hydrogen metabolisms.</title>
        <authorList>
            <person name="Justice N.B."/>
            <person name="Norman A."/>
            <person name="Brown C.T."/>
            <person name="Singh A."/>
            <person name="Thomas B.C."/>
            <person name="Banfield J.F."/>
        </authorList>
    </citation>
    <scope>NUCLEOTIDE SEQUENCE [LARGE SCALE GENOMIC DNA]</scope>
    <source>
        <strain evidence="1">AMDSBA4</strain>
    </source>
</reference>
<dbReference type="SMART" id="SM00028">
    <property type="entry name" value="TPR"/>
    <property type="match status" value="4"/>
</dbReference>
<dbReference type="EMBL" id="PXYW01000001">
    <property type="protein sequence ID" value="PSR35429.1"/>
    <property type="molecule type" value="Genomic_DNA"/>
</dbReference>
<sequence length="255" mass="27700">MKIRFLATTISGVLVLSLAGCGSQPTPSAEGGGYLQGAVEHYQQVPDNLEQAARDGETAVLDDPTNTNGYVALANTFLHLRQPMVAAWELKTATNLKPHDSMLWNDLGMLYWSVGQSKLANAAWRQAVKQNAGNWMAWDGLAKVAMSQAHWSLATADLDQSLLVGGSQGPTLDFLGQEAMSLGDWQSAATYFQDTIQTTPQWWQGYYDLARVDLHWGEINLAESNLHAALNVYPGSGKSWLLLQSLPQPVAANGN</sequence>
<dbReference type="PROSITE" id="PS51257">
    <property type="entry name" value="PROKAR_LIPOPROTEIN"/>
    <property type="match status" value="1"/>
</dbReference>
<dbReference type="SUPFAM" id="SSF48452">
    <property type="entry name" value="TPR-like"/>
    <property type="match status" value="1"/>
</dbReference>
<dbReference type="AlphaFoldDB" id="A0A2T2XLR0"/>
<name>A0A2T2XLR0_9FIRM</name>
<dbReference type="Gene3D" id="1.25.40.10">
    <property type="entry name" value="Tetratricopeptide repeat domain"/>
    <property type="match status" value="1"/>
</dbReference>
<comment type="caution">
    <text evidence="1">The sequence shown here is derived from an EMBL/GenBank/DDBJ whole genome shotgun (WGS) entry which is preliminary data.</text>
</comment>
<accession>A0A2T2XLR0</accession>
<organism evidence="1 2">
    <name type="scientific">Sulfobacillus benefaciens</name>
    <dbReference type="NCBI Taxonomy" id="453960"/>
    <lineage>
        <taxon>Bacteria</taxon>
        <taxon>Bacillati</taxon>
        <taxon>Bacillota</taxon>
        <taxon>Clostridia</taxon>
        <taxon>Eubacteriales</taxon>
        <taxon>Clostridiales Family XVII. Incertae Sedis</taxon>
        <taxon>Sulfobacillus</taxon>
    </lineage>
</organism>